<evidence type="ECO:0000256" key="1">
    <source>
        <dbReference type="SAM" id="MobiDB-lite"/>
    </source>
</evidence>
<name>A0AAV5JQ76_9ROSI</name>
<dbReference type="Proteomes" id="UP001054252">
    <property type="component" value="Unassembled WGS sequence"/>
</dbReference>
<reference evidence="2 3" key="1">
    <citation type="journal article" date="2021" name="Commun. Biol.">
        <title>The genome of Shorea leprosula (Dipterocarpaceae) highlights the ecological relevance of drought in aseasonal tropical rainforests.</title>
        <authorList>
            <person name="Ng K.K.S."/>
            <person name="Kobayashi M.J."/>
            <person name="Fawcett J.A."/>
            <person name="Hatakeyama M."/>
            <person name="Paape T."/>
            <person name="Ng C.H."/>
            <person name="Ang C.C."/>
            <person name="Tnah L.H."/>
            <person name="Lee C.T."/>
            <person name="Nishiyama T."/>
            <person name="Sese J."/>
            <person name="O'Brien M.J."/>
            <person name="Copetti D."/>
            <person name="Mohd Noor M.I."/>
            <person name="Ong R.C."/>
            <person name="Putra M."/>
            <person name="Sireger I.Z."/>
            <person name="Indrioko S."/>
            <person name="Kosugi Y."/>
            <person name="Izuno A."/>
            <person name="Isagi Y."/>
            <person name="Lee S.L."/>
            <person name="Shimizu K.K."/>
        </authorList>
    </citation>
    <scope>NUCLEOTIDE SEQUENCE [LARGE SCALE GENOMIC DNA]</scope>
    <source>
        <strain evidence="2">214</strain>
    </source>
</reference>
<comment type="caution">
    <text evidence="2">The sequence shown here is derived from an EMBL/GenBank/DDBJ whole genome shotgun (WGS) entry which is preliminary data.</text>
</comment>
<accession>A0AAV5JQ76</accession>
<organism evidence="2 3">
    <name type="scientific">Rubroshorea leprosula</name>
    <dbReference type="NCBI Taxonomy" id="152421"/>
    <lineage>
        <taxon>Eukaryota</taxon>
        <taxon>Viridiplantae</taxon>
        <taxon>Streptophyta</taxon>
        <taxon>Embryophyta</taxon>
        <taxon>Tracheophyta</taxon>
        <taxon>Spermatophyta</taxon>
        <taxon>Magnoliopsida</taxon>
        <taxon>eudicotyledons</taxon>
        <taxon>Gunneridae</taxon>
        <taxon>Pentapetalae</taxon>
        <taxon>rosids</taxon>
        <taxon>malvids</taxon>
        <taxon>Malvales</taxon>
        <taxon>Dipterocarpaceae</taxon>
        <taxon>Rubroshorea</taxon>
    </lineage>
</organism>
<evidence type="ECO:0000313" key="2">
    <source>
        <dbReference type="EMBL" id="GKV15777.1"/>
    </source>
</evidence>
<dbReference type="EMBL" id="BPVZ01000044">
    <property type="protein sequence ID" value="GKV15777.1"/>
    <property type="molecule type" value="Genomic_DNA"/>
</dbReference>
<gene>
    <name evidence="2" type="ORF">SLEP1_g26528</name>
</gene>
<sequence>MNLRILTTNQKAPRSKNKETGNVLGFFGKGWREDLEEKERQPEFPLLVSSHFISFAANYCDFDITTPTLLHGVKAGETRNLP</sequence>
<feature type="compositionally biased region" description="Polar residues" evidence="1">
    <location>
        <begin position="1"/>
        <end position="12"/>
    </location>
</feature>
<proteinExistence type="predicted"/>
<feature type="region of interest" description="Disordered" evidence="1">
    <location>
        <begin position="1"/>
        <end position="20"/>
    </location>
</feature>
<evidence type="ECO:0000313" key="3">
    <source>
        <dbReference type="Proteomes" id="UP001054252"/>
    </source>
</evidence>
<protein>
    <submittedName>
        <fullName evidence="2">Uncharacterized protein</fullName>
    </submittedName>
</protein>
<keyword evidence="3" id="KW-1185">Reference proteome</keyword>
<dbReference type="AlphaFoldDB" id="A0AAV5JQ76"/>